<evidence type="ECO:0000313" key="12">
    <source>
        <dbReference type="Proteomes" id="UP000095552"/>
    </source>
</evidence>
<keyword evidence="5" id="KW-0067">ATP-binding</keyword>
<evidence type="ECO:0000256" key="1">
    <source>
        <dbReference type="ARBA" id="ARBA00004651"/>
    </source>
</evidence>
<dbReference type="Pfam" id="PF00664">
    <property type="entry name" value="ABC_membrane"/>
    <property type="match status" value="1"/>
</dbReference>
<dbReference type="STRING" id="1563681.BFP71_05790"/>
<keyword evidence="4" id="KW-0378">Hydrolase</keyword>
<evidence type="ECO:0000256" key="4">
    <source>
        <dbReference type="ARBA" id="ARBA00022801"/>
    </source>
</evidence>
<feature type="transmembrane region" description="Helical" evidence="8">
    <location>
        <begin position="132"/>
        <end position="153"/>
    </location>
</feature>
<evidence type="ECO:0000256" key="6">
    <source>
        <dbReference type="ARBA" id="ARBA00022989"/>
    </source>
</evidence>
<dbReference type="Gene3D" id="1.20.1560.10">
    <property type="entry name" value="ABC transporter type 1, transmembrane domain"/>
    <property type="match status" value="1"/>
</dbReference>
<dbReference type="PANTHER" id="PTHR43394">
    <property type="entry name" value="ATP-DEPENDENT PERMEASE MDL1, MITOCHONDRIAL"/>
    <property type="match status" value="1"/>
</dbReference>
<dbReference type="GO" id="GO:0005524">
    <property type="term" value="F:ATP binding"/>
    <property type="evidence" value="ECO:0007669"/>
    <property type="project" value="UniProtKB-KW"/>
</dbReference>
<dbReference type="InterPro" id="IPR036640">
    <property type="entry name" value="ABC1_TM_sf"/>
</dbReference>
<feature type="domain" description="ABC transporter" evidence="9">
    <location>
        <begin position="447"/>
        <end position="684"/>
    </location>
</feature>
<evidence type="ECO:0000256" key="7">
    <source>
        <dbReference type="ARBA" id="ARBA00023136"/>
    </source>
</evidence>
<dbReference type="GO" id="GO:0015421">
    <property type="term" value="F:ABC-type oligopeptide transporter activity"/>
    <property type="evidence" value="ECO:0007669"/>
    <property type="project" value="TreeGrafter"/>
</dbReference>
<feature type="transmembrane region" description="Helical" evidence="8">
    <location>
        <begin position="250"/>
        <end position="267"/>
    </location>
</feature>
<keyword evidence="2 8" id="KW-0812">Transmembrane</keyword>
<evidence type="ECO:0000259" key="10">
    <source>
        <dbReference type="PROSITE" id="PS50929"/>
    </source>
</evidence>
<comment type="caution">
    <text evidence="11">The sequence shown here is derived from an EMBL/GenBank/DDBJ whole genome shotgun (WGS) entry which is preliminary data.</text>
</comment>
<evidence type="ECO:0000256" key="3">
    <source>
        <dbReference type="ARBA" id="ARBA00022741"/>
    </source>
</evidence>
<evidence type="ECO:0000256" key="5">
    <source>
        <dbReference type="ARBA" id="ARBA00022840"/>
    </source>
</evidence>
<feature type="domain" description="ABC transmembrane type-1" evidence="10">
    <location>
        <begin position="135"/>
        <end position="414"/>
    </location>
</feature>
<keyword evidence="3" id="KW-0547">Nucleotide-binding</keyword>
<dbReference type="InterPro" id="IPR003439">
    <property type="entry name" value="ABC_transporter-like_ATP-bd"/>
</dbReference>
<dbReference type="Proteomes" id="UP000095552">
    <property type="component" value="Unassembled WGS sequence"/>
</dbReference>
<dbReference type="AlphaFoldDB" id="A0A1E5T790"/>
<comment type="subcellular location">
    <subcellularLocation>
        <location evidence="1">Cell membrane</location>
        <topology evidence="1">Multi-pass membrane protein</topology>
    </subcellularLocation>
</comment>
<dbReference type="InterPro" id="IPR027417">
    <property type="entry name" value="P-loop_NTPase"/>
</dbReference>
<dbReference type="InterPro" id="IPR005074">
    <property type="entry name" value="Peptidase_C39"/>
</dbReference>
<evidence type="ECO:0008006" key="13">
    <source>
        <dbReference type="Google" id="ProtNLM"/>
    </source>
</evidence>
<dbReference type="InterPro" id="IPR003593">
    <property type="entry name" value="AAA+_ATPase"/>
</dbReference>
<evidence type="ECO:0000259" key="9">
    <source>
        <dbReference type="PROSITE" id="PS50893"/>
    </source>
</evidence>
<dbReference type="PROSITE" id="PS50893">
    <property type="entry name" value="ABC_TRANSPORTER_2"/>
    <property type="match status" value="1"/>
</dbReference>
<dbReference type="SUPFAM" id="SSF52540">
    <property type="entry name" value="P-loop containing nucleoside triphosphate hydrolases"/>
    <property type="match status" value="1"/>
</dbReference>
<feature type="transmembrane region" description="Helical" evidence="8">
    <location>
        <begin position="388"/>
        <end position="412"/>
    </location>
</feature>
<dbReference type="Pfam" id="PF00005">
    <property type="entry name" value="ABC_tran"/>
    <property type="match status" value="1"/>
</dbReference>
<dbReference type="PANTHER" id="PTHR43394:SF1">
    <property type="entry name" value="ATP-BINDING CASSETTE SUB-FAMILY B MEMBER 10, MITOCHONDRIAL"/>
    <property type="match status" value="1"/>
</dbReference>
<dbReference type="Gene3D" id="3.90.70.10">
    <property type="entry name" value="Cysteine proteinases"/>
    <property type="match status" value="1"/>
</dbReference>
<feature type="transmembrane region" description="Helical" evidence="8">
    <location>
        <begin position="273"/>
        <end position="289"/>
    </location>
</feature>
<name>A0A1E5T790_9BACT</name>
<proteinExistence type="predicted"/>
<dbReference type="Pfam" id="PF03412">
    <property type="entry name" value="Peptidase_C39"/>
    <property type="match status" value="1"/>
</dbReference>
<evidence type="ECO:0000256" key="8">
    <source>
        <dbReference type="SAM" id="Phobius"/>
    </source>
</evidence>
<dbReference type="GO" id="GO:0005886">
    <property type="term" value="C:plasma membrane"/>
    <property type="evidence" value="ECO:0007669"/>
    <property type="project" value="UniProtKB-SubCell"/>
</dbReference>
<dbReference type="InterPro" id="IPR011527">
    <property type="entry name" value="ABC1_TM_dom"/>
</dbReference>
<dbReference type="Gene3D" id="3.40.50.300">
    <property type="entry name" value="P-loop containing nucleotide triphosphate hydrolases"/>
    <property type="match status" value="1"/>
</dbReference>
<dbReference type="SUPFAM" id="SSF90123">
    <property type="entry name" value="ABC transporter transmembrane region"/>
    <property type="match status" value="1"/>
</dbReference>
<evidence type="ECO:0000256" key="2">
    <source>
        <dbReference type="ARBA" id="ARBA00022692"/>
    </source>
</evidence>
<gene>
    <name evidence="11" type="ORF">BFP71_05790</name>
</gene>
<reference evidence="11 12" key="1">
    <citation type="submission" date="2016-08" db="EMBL/GenBank/DDBJ databases">
        <title>Draft genome of Fabibacter sp. strain SK-8.</title>
        <authorList>
            <person name="Wong S.-K."/>
            <person name="Hamasaki K."/>
            <person name="Yoshizawa S."/>
        </authorList>
    </citation>
    <scope>NUCLEOTIDE SEQUENCE [LARGE SCALE GENOMIC DNA]</scope>
    <source>
        <strain evidence="11 12">SK-8</strain>
    </source>
</reference>
<dbReference type="PROSITE" id="PS50929">
    <property type="entry name" value="ABC_TM1F"/>
    <property type="match status" value="1"/>
</dbReference>
<accession>A0A1E5T790</accession>
<keyword evidence="7 8" id="KW-0472">Membrane</keyword>
<dbReference type="InterPro" id="IPR039421">
    <property type="entry name" value="Type_1_exporter"/>
</dbReference>
<dbReference type="GO" id="GO:0016887">
    <property type="term" value="F:ATP hydrolysis activity"/>
    <property type="evidence" value="ECO:0007669"/>
    <property type="project" value="InterPro"/>
</dbReference>
<sequence length="690" mass="76986">MEQLKLISGTTKEGTSLLGLEQAANELGFQAASIRLSYAELASMRGSFILHIIKHSNLNHFVLCLGKIGETWLIADPDDGIQRLTDVEFQSLWTSGIALNIKYSGDLQLPQKKASHGLSWLIPLIKPHQKRLTNILVLGIIHAILLFATAVFTEKLVDNLLPSGDRNLIIAGLVIWSLILVLSTFLTYVRNHRMASFSRDFNTDLLSNFFSQLLFQPKRFFDSKKMGDLITRLEDTEGIEENTTKWIEDGLISIFTVVVAFVLLFSYEPYLGVINLICSILIFGLIIYLRKAVIEAQKEAMVYHAENNANFVDTISGVDELKRKHLESKLSLNAMNLYRAFRSKVFTADKATIRFGLWIQLFTVLTTVAIIAISSLKVMSGTLEIGNMLAIVSITSITSGHIASLAFTYVDFEEGKIAFERMDELLTQKTEESTQTSSIEMAEKNILSIQDLSFSFPGQIELLNNISLQVEQGKITTLFGPSGSGKSTLLHVISTLYKPLSGRVLFNDHSVFKNPVDWRKRIGVVPQEIKVFNASLWENIDLNSLGTSNKRHRVKVQSLIKNYGLENFLKDLPLGIDTQLGENGVQLSGGQKKILGLLRALIDDPLVLLLDEVTSSLDQENVERILSILDQLKENMPVLQITHNTLCAGRSDIVYFIEGGKIVASGSPEMVDISQRPVGFKEYFEVVNQA</sequence>
<keyword evidence="6 8" id="KW-1133">Transmembrane helix</keyword>
<dbReference type="GO" id="GO:0008233">
    <property type="term" value="F:peptidase activity"/>
    <property type="evidence" value="ECO:0007669"/>
    <property type="project" value="InterPro"/>
</dbReference>
<feature type="transmembrane region" description="Helical" evidence="8">
    <location>
        <begin position="355"/>
        <end position="376"/>
    </location>
</feature>
<keyword evidence="12" id="KW-1185">Reference proteome</keyword>
<dbReference type="GO" id="GO:0006508">
    <property type="term" value="P:proteolysis"/>
    <property type="evidence" value="ECO:0007669"/>
    <property type="project" value="InterPro"/>
</dbReference>
<feature type="transmembrane region" description="Helical" evidence="8">
    <location>
        <begin position="168"/>
        <end position="189"/>
    </location>
</feature>
<evidence type="ECO:0000313" key="11">
    <source>
        <dbReference type="EMBL" id="OEK07167.1"/>
    </source>
</evidence>
<protein>
    <recommendedName>
        <fullName evidence="13">ABC transporter ATP-binding protein</fullName>
    </recommendedName>
</protein>
<organism evidence="11 12">
    <name type="scientific">Roseivirga misakiensis</name>
    <dbReference type="NCBI Taxonomy" id="1563681"/>
    <lineage>
        <taxon>Bacteria</taxon>
        <taxon>Pseudomonadati</taxon>
        <taxon>Bacteroidota</taxon>
        <taxon>Cytophagia</taxon>
        <taxon>Cytophagales</taxon>
        <taxon>Roseivirgaceae</taxon>
        <taxon>Roseivirga</taxon>
    </lineage>
</organism>
<dbReference type="EMBL" id="MDGQ01000003">
    <property type="protein sequence ID" value="OEK07167.1"/>
    <property type="molecule type" value="Genomic_DNA"/>
</dbReference>
<dbReference type="SMART" id="SM00382">
    <property type="entry name" value="AAA"/>
    <property type="match status" value="1"/>
</dbReference>